<feature type="region of interest" description="Disordered" evidence="2">
    <location>
        <begin position="1"/>
        <end position="39"/>
    </location>
</feature>
<comment type="pathway">
    <text evidence="1">Protein modification; protein ubiquitination.</text>
</comment>
<sequence>MLHRGGGTSRGKAKKEDGKGVIPCPVQKEEEEEQENAEHEREILSAVRTILDRAELLDVTFVCEDGQEVRASRTLLASASEYFSKLLYGDMKERSMDRIPFPTAKAGGLQIVISYVHGHPFTRWNTDSSACCWDDLVEAHCLAAQYQVDHLSQRISRLVRRVGNASELGEVLNAAIPRGAEEVQKAAVKVMNRVFWGPFDSSSFRGWSKESIICCLEIVTFFPNVTETMVAELVLSAATPGSNHHSGYHNHVVIEQENGRIATLNTSDDMLVADPAVDTSRGTMIASDAQRDLPMGYATEEAGRSPGLSLAVPEAGCSSLSRDDLAEILQCHVNLAFVDPSFVKEKIEPLKILRPEVLAAVYGVQAIFFSRGLSTKSVLAIPWHSLSPRVSFAPVKPGGEGVHRNYIEVAIPTVWTWSESDSSHFKVVKGLPQHVQCTCQGDWKIATMKVPLLSGKHIWMVRSPEFCEGLGVGVVTSTALPMRFFCCPGEKTYYSHNFVVRSSERTRTLRPLMQKFLSVSGIETFGTCHGGAAVFVILDMDKRSLTFAAKLELYHSHKGEYPELFRDLPSGTPLHPAVLMTKPGSAEIEWIQSSLGPRFVHPN</sequence>
<reference evidence="4 5" key="1">
    <citation type="journal article" date="2018" name="Cell">
        <title>The Chara Genome: Secondary Complexity and Implications for Plant Terrestrialization.</title>
        <authorList>
            <person name="Nishiyama T."/>
            <person name="Sakayama H."/>
            <person name="Vries J.D."/>
            <person name="Buschmann H."/>
            <person name="Saint-Marcoux D."/>
            <person name="Ullrich K.K."/>
            <person name="Haas F.B."/>
            <person name="Vanderstraeten L."/>
            <person name="Becker D."/>
            <person name="Lang D."/>
            <person name="Vosolsobe S."/>
            <person name="Rombauts S."/>
            <person name="Wilhelmsson P.K.I."/>
            <person name="Janitza P."/>
            <person name="Kern R."/>
            <person name="Heyl A."/>
            <person name="Rumpler F."/>
            <person name="Villalobos L.I.A.C."/>
            <person name="Clay J.M."/>
            <person name="Skokan R."/>
            <person name="Toyoda A."/>
            <person name="Suzuki Y."/>
            <person name="Kagoshima H."/>
            <person name="Schijlen E."/>
            <person name="Tajeshwar N."/>
            <person name="Catarino B."/>
            <person name="Hetherington A.J."/>
            <person name="Saltykova A."/>
            <person name="Bonnot C."/>
            <person name="Breuninger H."/>
            <person name="Symeonidi A."/>
            <person name="Radhakrishnan G.V."/>
            <person name="Van Nieuwerburgh F."/>
            <person name="Deforce D."/>
            <person name="Chang C."/>
            <person name="Karol K.G."/>
            <person name="Hedrich R."/>
            <person name="Ulvskov P."/>
            <person name="Glockner G."/>
            <person name="Delwiche C.F."/>
            <person name="Petrasek J."/>
            <person name="Van de Peer Y."/>
            <person name="Friml J."/>
            <person name="Beilby M."/>
            <person name="Dolan L."/>
            <person name="Kohara Y."/>
            <person name="Sugano S."/>
            <person name="Fujiyama A."/>
            <person name="Delaux P.-M."/>
            <person name="Quint M."/>
            <person name="TheiBen G."/>
            <person name="Hagemann M."/>
            <person name="Harholt J."/>
            <person name="Dunand C."/>
            <person name="Zachgo S."/>
            <person name="Langdale J."/>
            <person name="Maumus F."/>
            <person name="Straeten D.V.D."/>
            <person name="Gould S.B."/>
            <person name="Rensing S.A."/>
        </authorList>
    </citation>
    <scope>NUCLEOTIDE SEQUENCE [LARGE SCALE GENOMIC DNA]</scope>
    <source>
        <strain evidence="4 5">S276</strain>
    </source>
</reference>
<evidence type="ECO:0000256" key="2">
    <source>
        <dbReference type="SAM" id="MobiDB-lite"/>
    </source>
</evidence>
<gene>
    <name evidence="4" type="ORF">CBR_g20233</name>
</gene>
<dbReference type="PANTHER" id="PTHR23312:SF8">
    <property type="entry name" value="ARMADILLO REPEAT-CONTAINING PROTEIN 5"/>
    <property type="match status" value="1"/>
</dbReference>
<dbReference type="Gene3D" id="3.30.710.10">
    <property type="entry name" value="Potassium Channel Kv1.1, Chain A"/>
    <property type="match status" value="1"/>
</dbReference>
<dbReference type="SUPFAM" id="SSF49899">
    <property type="entry name" value="Concanavalin A-like lectins/glucanases"/>
    <property type="match status" value="1"/>
</dbReference>
<comment type="caution">
    <text evidence="4">The sequence shown here is derived from an EMBL/GenBank/DDBJ whole genome shotgun (WGS) entry which is preliminary data.</text>
</comment>
<evidence type="ECO:0000313" key="5">
    <source>
        <dbReference type="Proteomes" id="UP000265515"/>
    </source>
</evidence>
<dbReference type="GO" id="GO:0005829">
    <property type="term" value="C:cytosol"/>
    <property type="evidence" value="ECO:0007669"/>
    <property type="project" value="TreeGrafter"/>
</dbReference>
<dbReference type="PROSITE" id="PS50097">
    <property type="entry name" value="BTB"/>
    <property type="match status" value="1"/>
</dbReference>
<dbReference type="CDD" id="cd18186">
    <property type="entry name" value="BTB_POZ_ZBTB_KLHL-like"/>
    <property type="match status" value="1"/>
</dbReference>
<accession>A0A388L038</accession>
<dbReference type="InterPro" id="IPR043136">
    <property type="entry name" value="B30.2/SPRY_sf"/>
</dbReference>
<dbReference type="SUPFAM" id="SSF54695">
    <property type="entry name" value="POZ domain"/>
    <property type="match status" value="1"/>
</dbReference>
<dbReference type="EMBL" id="BFEA01000227">
    <property type="protein sequence ID" value="GBG75602.1"/>
    <property type="molecule type" value="Genomic_DNA"/>
</dbReference>
<dbReference type="AlphaFoldDB" id="A0A388L038"/>
<evidence type="ECO:0000313" key="4">
    <source>
        <dbReference type="EMBL" id="GBG75602.1"/>
    </source>
</evidence>
<dbReference type="Proteomes" id="UP000265515">
    <property type="component" value="Unassembled WGS sequence"/>
</dbReference>
<dbReference type="Pfam" id="PF00651">
    <property type="entry name" value="BTB"/>
    <property type="match status" value="1"/>
</dbReference>
<dbReference type="Gene3D" id="2.60.120.920">
    <property type="match status" value="1"/>
</dbReference>
<dbReference type="GO" id="GO:0009653">
    <property type="term" value="P:anatomical structure morphogenesis"/>
    <property type="evidence" value="ECO:0007669"/>
    <property type="project" value="TreeGrafter"/>
</dbReference>
<dbReference type="PANTHER" id="PTHR23312">
    <property type="entry name" value="ARMC5 ARMADILLO REPEAT-CONTAINING -RELATED"/>
    <property type="match status" value="1"/>
</dbReference>
<proteinExistence type="predicted"/>
<feature type="domain" description="BTB" evidence="3">
    <location>
        <begin position="57"/>
        <end position="117"/>
    </location>
</feature>
<evidence type="ECO:0000259" key="3">
    <source>
        <dbReference type="PROSITE" id="PS50097"/>
    </source>
</evidence>
<evidence type="ECO:0000256" key="1">
    <source>
        <dbReference type="ARBA" id="ARBA00004906"/>
    </source>
</evidence>
<organism evidence="4 5">
    <name type="scientific">Chara braunii</name>
    <name type="common">Braun's stonewort</name>
    <dbReference type="NCBI Taxonomy" id="69332"/>
    <lineage>
        <taxon>Eukaryota</taxon>
        <taxon>Viridiplantae</taxon>
        <taxon>Streptophyta</taxon>
        <taxon>Charophyceae</taxon>
        <taxon>Charales</taxon>
        <taxon>Characeae</taxon>
        <taxon>Chara</taxon>
    </lineage>
</organism>
<dbReference type="InterPro" id="IPR000210">
    <property type="entry name" value="BTB/POZ_dom"/>
</dbReference>
<keyword evidence="5" id="KW-1185">Reference proteome</keyword>
<dbReference type="Gramene" id="GBG75602">
    <property type="protein sequence ID" value="GBG75602"/>
    <property type="gene ID" value="CBR_g20233"/>
</dbReference>
<dbReference type="STRING" id="69332.A0A388L038"/>
<dbReference type="InterPro" id="IPR011333">
    <property type="entry name" value="SKP1/BTB/POZ_sf"/>
</dbReference>
<protein>
    <recommendedName>
        <fullName evidence="3">BTB domain-containing protein</fullName>
    </recommendedName>
</protein>
<dbReference type="InterPro" id="IPR013320">
    <property type="entry name" value="ConA-like_dom_sf"/>
</dbReference>
<name>A0A388L038_CHABU</name>
<dbReference type="OrthoDB" id="624345at2759"/>